<keyword evidence="2" id="KW-1185">Reference proteome</keyword>
<organism evidence="1 2">
    <name type="scientific">Halorientalis persicus</name>
    <dbReference type="NCBI Taxonomy" id="1367881"/>
    <lineage>
        <taxon>Archaea</taxon>
        <taxon>Methanobacteriati</taxon>
        <taxon>Methanobacteriota</taxon>
        <taxon>Stenosarchaea group</taxon>
        <taxon>Halobacteria</taxon>
        <taxon>Halobacteriales</taxon>
        <taxon>Haloarculaceae</taxon>
        <taxon>Halorientalis</taxon>
    </lineage>
</organism>
<dbReference type="AlphaFoldDB" id="A0A1H8FN79"/>
<evidence type="ECO:0000313" key="2">
    <source>
        <dbReference type="Proteomes" id="UP000198775"/>
    </source>
</evidence>
<name>A0A1H8FN79_9EURY</name>
<evidence type="ECO:0000313" key="1">
    <source>
        <dbReference type="EMBL" id="SEN32558.1"/>
    </source>
</evidence>
<dbReference type="Pfam" id="PF23957">
    <property type="entry name" value="DUF7286"/>
    <property type="match status" value="1"/>
</dbReference>
<gene>
    <name evidence="1" type="ORF">SAMN05216388_1002319</name>
</gene>
<dbReference type="Proteomes" id="UP000198775">
    <property type="component" value="Unassembled WGS sequence"/>
</dbReference>
<accession>A0A1H8FN79</accession>
<reference evidence="2" key="1">
    <citation type="submission" date="2016-10" db="EMBL/GenBank/DDBJ databases">
        <authorList>
            <person name="Varghese N."/>
            <person name="Submissions S."/>
        </authorList>
    </citation>
    <scope>NUCLEOTIDE SEQUENCE [LARGE SCALE GENOMIC DNA]</scope>
    <source>
        <strain evidence="2">IBRC-M 10043</strain>
    </source>
</reference>
<dbReference type="InterPro" id="IPR055710">
    <property type="entry name" value="DUF7286"/>
</dbReference>
<proteinExistence type="predicted"/>
<dbReference type="EMBL" id="FOCX01000002">
    <property type="protein sequence ID" value="SEN32558.1"/>
    <property type="molecule type" value="Genomic_DNA"/>
</dbReference>
<sequence length="548" mass="60128">MANRGTVAETPLTEDITYSVHGSPTYLTTRPVTRATVPQVRPGYANVSSPQNTLHSSMSVRNHDLVAHPGLPIIPWPTFWYLSVDAWSVHVKGEYARFAVSANKGDPSTTGATTYVRQQQPVTVDIAGRNRRVGTVEPISFDSDTLVAIPVPGGTVLPGRGSMGVGDRIHGHGTGVVKKKCSKTWGHVGPGFDQSKASTGPNCARPGSSGSFGSQWLPGSNSGVSWDDGGLEFQAAGVEIDDDGFEYEGVSADPSCDEDTLYDALNDQPENRYSSADDIDDPVWKKYCRLLRPEYRTQFAEFLGSGDDDVHRSWERSVKQTDIRVGEVRETINYVVDDPGEPLDEQHDITEFRLAENVNRVEDGVPSHETPGIVIYLTTEEPDSFARVYDSDGSHAPSGNWLARTYSLTGKDEHNVINTFALWDDRVVKPSADSDDKWGDYDCIAKMFIEQEDDVDMTVSTVGGFSARVRDPLLPAQVKRVNPDGRPRLEGGVKQFQILIDHTHSEWPFEESQNMVPLGPIERFADDPSYLRSQMGSASQGDDLSSAC</sequence>
<protein>
    <submittedName>
        <fullName evidence="1">Uncharacterized protein</fullName>
    </submittedName>
</protein>